<evidence type="ECO:0000256" key="11">
    <source>
        <dbReference type="SAM" id="MobiDB-lite"/>
    </source>
</evidence>
<name>A0A843V3A0_COLES</name>
<evidence type="ECO:0000256" key="9">
    <source>
        <dbReference type="ARBA" id="ARBA00022679"/>
    </source>
</evidence>
<keyword evidence="13" id="KW-1185">Reference proteome</keyword>
<feature type="region of interest" description="Disordered" evidence="11">
    <location>
        <begin position="52"/>
        <end position="81"/>
    </location>
</feature>
<accession>A0A843V3A0</accession>
<keyword evidence="10" id="KW-0660">Purine salvage</keyword>
<dbReference type="OrthoDB" id="363185at2759"/>
<comment type="caution">
    <text evidence="12">The sequence shown here is derived from an EMBL/GenBank/DDBJ whole genome shotgun (WGS) entry which is preliminary data.</text>
</comment>
<dbReference type="Gene3D" id="3.40.50.2020">
    <property type="match status" value="1"/>
</dbReference>
<evidence type="ECO:0000256" key="5">
    <source>
        <dbReference type="ARBA" id="ARBA00011738"/>
    </source>
</evidence>
<dbReference type="InterPro" id="IPR029057">
    <property type="entry name" value="PRTase-like"/>
</dbReference>
<dbReference type="GO" id="GO:0003999">
    <property type="term" value="F:adenine phosphoribosyltransferase activity"/>
    <property type="evidence" value="ECO:0007669"/>
    <property type="project" value="UniProtKB-EC"/>
</dbReference>
<keyword evidence="9" id="KW-0808">Transferase</keyword>
<evidence type="ECO:0000313" key="13">
    <source>
        <dbReference type="Proteomes" id="UP000652761"/>
    </source>
</evidence>
<evidence type="ECO:0000256" key="7">
    <source>
        <dbReference type="ARBA" id="ARBA00022490"/>
    </source>
</evidence>
<dbReference type="Proteomes" id="UP000652761">
    <property type="component" value="Unassembled WGS sequence"/>
</dbReference>
<dbReference type="GO" id="GO:0006166">
    <property type="term" value="P:purine ribonucleoside salvage"/>
    <property type="evidence" value="ECO:0007669"/>
    <property type="project" value="UniProtKB-KW"/>
</dbReference>
<evidence type="ECO:0000256" key="10">
    <source>
        <dbReference type="ARBA" id="ARBA00022726"/>
    </source>
</evidence>
<evidence type="ECO:0000256" key="8">
    <source>
        <dbReference type="ARBA" id="ARBA00022676"/>
    </source>
</evidence>
<dbReference type="EMBL" id="NMUH01001165">
    <property type="protein sequence ID" value="MQL89636.1"/>
    <property type="molecule type" value="Genomic_DNA"/>
</dbReference>
<gene>
    <name evidence="12" type="ORF">Taro_022218</name>
</gene>
<feature type="compositionally biased region" description="Gly residues" evidence="11">
    <location>
        <begin position="164"/>
        <end position="174"/>
    </location>
</feature>
<keyword evidence="8" id="KW-0328">Glycosyltransferase</keyword>
<comment type="catalytic activity">
    <reaction evidence="1">
        <text>AMP + diphosphate = 5-phospho-alpha-D-ribose 1-diphosphate + adenine</text>
        <dbReference type="Rhea" id="RHEA:16609"/>
        <dbReference type="ChEBI" id="CHEBI:16708"/>
        <dbReference type="ChEBI" id="CHEBI:33019"/>
        <dbReference type="ChEBI" id="CHEBI:58017"/>
        <dbReference type="ChEBI" id="CHEBI:456215"/>
        <dbReference type="EC" id="2.4.2.7"/>
    </reaction>
</comment>
<evidence type="ECO:0000256" key="1">
    <source>
        <dbReference type="ARBA" id="ARBA00000868"/>
    </source>
</evidence>
<feature type="region of interest" description="Disordered" evidence="11">
    <location>
        <begin position="148"/>
        <end position="175"/>
    </location>
</feature>
<protein>
    <recommendedName>
        <fullName evidence="6">adenine phosphoribosyltransferase</fullName>
        <ecNumber evidence="6">2.4.2.7</ecNumber>
    </recommendedName>
</protein>
<dbReference type="EC" id="2.4.2.7" evidence="6"/>
<dbReference type="GO" id="GO:0005829">
    <property type="term" value="C:cytosol"/>
    <property type="evidence" value="ECO:0007669"/>
    <property type="project" value="TreeGrafter"/>
</dbReference>
<comment type="pathway">
    <text evidence="3">Purine metabolism; AMP biosynthesis via salvage pathway; AMP from adenine: step 1/1.</text>
</comment>
<comment type="similarity">
    <text evidence="4">Belongs to the purine/pyrimidine phosphoribosyltransferase family.</text>
</comment>
<dbReference type="InterPro" id="IPR050120">
    <property type="entry name" value="Adenine_PRTase"/>
</dbReference>
<organism evidence="12 13">
    <name type="scientific">Colocasia esculenta</name>
    <name type="common">Wild taro</name>
    <name type="synonym">Arum esculentum</name>
    <dbReference type="NCBI Taxonomy" id="4460"/>
    <lineage>
        <taxon>Eukaryota</taxon>
        <taxon>Viridiplantae</taxon>
        <taxon>Streptophyta</taxon>
        <taxon>Embryophyta</taxon>
        <taxon>Tracheophyta</taxon>
        <taxon>Spermatophyta</taxon>
        <taxon>Magnoliopsida</taxon>
        <taxon>Liliopsida</taxon>
        <taxon>Araceae</taxon>
        <taxon>Aroideae</taxon>
        <taxon>Colocasieae</taxon>
        <taxon>Colocasia</taxon>
    </lineage>
</organism>
<evidence type="ECO:0000256" key="3">
    <source>
        <dbReference type="ARBA" id="ARBA00004659"/>
    </source>
</evidence>
<dbReference type="PANTHER" id="PTHR11776:SF22">
    <property type="entry name" value="ADENINE PHOSPHORIBOSYLTRANSFERASE 5"/>
    <property type="match status" value="1"/>
</dbReference>
<dbReference type="PANTHER" id="PTHR11776">
    <property type="entry name" value="ADENINE PHOSPHORIBOSYLTRANSFERASE"/>
    <property type="match status" value="1"/>
</dbReference>
<proteinExistence type="inferred from homology"/>
<evidence type="ECO:0000313" key="12">
    <source>
        <dbReference type="EMBL" id="MQL89636.1"/>
    </source>
</evidence>
<evidence type="ECO:0000256" key="6">
    <source>
        <dbReference type="ARBA" id="ARBA00011893"/>
    </source>
</evidence>
<dbReference type="SUPFAM" id="SSF53271">
    <property type="entry name" value="PRTase-like"/>
    <property type="match status" value="1"/>
</dbReference>
<dbReference type="AlphaFoldDB" id="A0A843V3A0"/>
<keyword evidence="7" id="KW-0963">Cytoplasm</keyword>
<comment type="subunit">
    <text evidence="5">Homodimer.</text>
</comment>
<sequence>MLYLLLLPRSRPLWRASAAASSVAAQRGSSRTPCRGCAPQWPRSSKSWDLLLSQRGPPREPLSSPRRITNQMGRAPKGNPSRASCLPPIAVPFTCRFLLPITFHLAPLSLSLPHSLFFCSSSFSCPVEEGREGSGEAVEEQSTMVESAGENGVASPAVTDGTLVRGGGGTGGGAVEDPRLQAISAAIRVVPHFPKPGIMFNDITTLLLRPKVFKDAVDLFVNRYKDMMISTVAGIAPSSAVHRLLLLSATNFCLTDRRKSPRNAEKVFLGVHGTDGYGVRERTDSRMDKGLVLKRMVIWDGFETDGDLGCGVDDGLIVEGVVTYLCAYLDGLLTMNLELVAYLYGLLAMSLELGFGIAYLDGLLAMDLRLDLT</sequence>
<evidence type="ECO:0000256" key="2">
    <source>
        <dbReference type="ARBA" id="ARBA00004496"/>
    </source>
</evidence>
<reference evidence="12" key="1">
    <citation type="submission" date="2017-07" db="EMBL/GenBank/DDBJ databases">
        <title>Taro Niue Genome Assembly and Annotation.</title>
        <authorList>
            <person name="Atibalentja N."/>
            <person name="Keating K."/>
            <person name="Fields C.J."/>
        </authorList>
    </citation>
    <scope>NUCLEOTIDE SEQUENCE</scope>
    <source>
        <strain evidence="12">Niue_2</strain>
        <tissue evidence="12">Leaf</tissue>
    </source>
</reference>
<comment type="subcellular location">
    <subcellularLocation>
        <location evidence="2">Cytoplasm</location>
    </subcellularLocation>
</comment>
<evidence type="ECO:0000256" key="4">
    <source>
        <dbReference type="ARBA" id="ARBA00008391"/>
    </source>
</evidence>